<keyword evidence="3" id="KW-1185">Reference proteome</keyword>
<organism evidence="2 3">
    <name type="scientific">Coprinellus micaceus</name>
    <name type="common">Glistening ink-cap mushroom</name>
    <name type="synonym">Coprinus micaceus</name>
    <dbReference type="NCBI Taxonomy" id="71717"/>
    <lineage>
        <taxon>Eukaryota</taxon>
        <taxon>Fungi</taxon>
        <taxon>Dikarya</taxon>
        <taxon>Basidiomycota</taxon>
        <taxon>Agaricomycotina</taxon>
        <taxon>Agaricomycetes</taxon>
        <taxon>Agaricomycetidae</taxon>
        <taxon>Agaricales</taxon>
        <taxon>Agaricineae</taxon>
        <taxon>Psathyrellaceae</taxon>
        <taxon>Coprinellus</taxon>
    </lineage>
</organism>
<dbReference type="PANTHER" id="PTHR38248">
    <property type="entry name" value="FUNK1 6"/>
    <property type="match status" value="1"/>
</dbReference>
<dbReference type="Pfam" id="PF17667">
    <property type="entry name" value="Pkinase_fungal"/>
    <property type="match status" value="2"/>
</dbReference>
<evidence type="ECO:0000259" key="1">
    <source>
        <dbReference type="Pfam" id="PF17667"/>
    </source>
</evidence>
<dbReference type="STRING" id="71717.A0A4Y7SK16"/>
<proteinExistence type="predicted"/>
<dbReference type="PANTHER" id="PTHR38248:SF2">
    <property type="entry name" value="FUNK1 11"/>
    <property type="match status" value="1"/>
</dbReference>
<dbReference type="OrthoDB" id="5584477at2759"/>
<dbReference type="InterPro" id="IPR011009">
    <property type="entry name" value="Kinase-like_dom_sf"/>
</dbReference>
<sequence length="620" mass="69217">MSSPQSSSATFSESATYQEPVFYADAWFKEPVEALLKTGRNPGASRKIDQEKEDAINEIGNRVYEVKAASAKAIYYGLEAEADILSFLKWTGSGYDAESNAWTNIPRTPNDESELFQLLATIMDSIVRHFHPALPEGVTRKAIASPDIPLIHDNGVHFTKPGTCITSTGPSFESPEHVELSKGVGYTNVAAVVDVKLGELRGKRLVHCKRLSVYNRGVYCTPFFDLHQDASLFVQFVIGLTSPNEEDIGLDTSVQWKIDKSSGKKVSGTITVNEYNDDTDTSTPKTYDLDMAEQPFLRPGICGRGTVGWQATDPSTGQSVIIKDAWRPASKNSESGYLLETKGIPGVVEMLGYQDYCAQTAYFRPPGFRGKEFTDRFKLRLVMKKYGASIWFFRSRLQLLQALRDALIGHRSLFEREIVHRDVSVFNILLGASGAPEGYRGILIDLDMATYTEDRKSSLPSDPYTGTRTFQSIYVVEGRSLTPSPPQDYTDELESFFYALCYILHAFEKPGTLVKQLPAPVQFWDHDDLEMRAVGKSAFSFNVSKANELCRYWWGTCSDLMRGFHDVIRAILQKKDSAQKDPNLDVEAKLEVYDSLSQNSGAYFEAVKAAFDKAIARLET</sequence>
<feature type="domain" description="Fungal-type protein kinase" evidence="1">
    <location>
        <begin position="373"/>
        <end position="503"/>
    </location>
</feature>
<dbReference type="AlphaFoldDB" id="A0A4Y7SK16"/>
<evidence type="ECO:0000313" key="2">
    <source>
        <dbReference type="EMBL" id="TEB22111.1"/>
    </source>
</evidence>
<dbReference type="Proteomes" id="UP000298030">
    <property type="component" value="Unassembled WGS sequence"/>
</dbReference>
<evidence type="ECO:0000313" key="3">
    <source>
        <dbReference type="Proteomes" id="UP000298030"/>
    </source>
</evidence>
<comment type="caution">
    <text evidence="2">The sequence shown here is derived from an EMBL/GenBank/DDBJ whole genome shotgun (WGS) entry which is preliminary data.</text>
</comment>
<dbReference type="InterPro" id="IPR040976">
    <property type="entry name" value="Pkinase_fungal"/>
</dbReference>
<reference evidence="2 3" key="1">
    <citation type="journal article" date="2019" name="Nat. Ecol. Evol.">
        <title>Megaphylogeny resolves global patterns of mushroom evolution.</title>
        <authorList>
            <person name="Varga T."/>
            <person name="Krizsan K."/>
            <person name="Foldi C."/>
            <person name="Dima B."/>
            <person name="Sanchez-Garcia M."/>
            <person name="Sanchez-Ramirez S."/>
            <person name="Szollosi G.J."/>
            <person name="Szarkandi J.G."/>
            <person name="Papp V."/>
            <person name="Albert L."/>
            <person name="Andreopoulos W."/>
            <person name="Angelini C."/>
            <person name="Antonin V."/>
            <person name="Barry K.W."/>
            <person name="Bougher N.L."/>
            <person name="Buchanan P."/>
            <person name="Buyck B."/>
            <person name="Bense V."/>
            <person name="Catcheside P."/>
            <person name="Chovatia M."/>
            <person name="Cooper J."/>
            <person name="Damon W."/>
            <person name="Desjardin D."/>
            <person name="Finy P."/>
            <person name="Geml J."/>
            <person name="Haridas S."/>
            <person name="Hughes K."/>
            <person name="Justo A."/>
            <person name="Karasinski D."/>
            <person name="Kautmanova I."/>
            <person name="Kiss B."/>
            <person name="Kocsube S."/>
            <person name="Kotiranta H."/>
            <person name="LaButti K.M."/>
            <person name="Lechner B.E."/>
            <person name="Liimatainen K."/>
            <person name="Lipzen A."/>
            <person name="Lukacs Z."/>
            <person name="Mihaltcheva S."/>
            <person name="Morgado L.N."/>
            <person name="Niskanen T."/>
            <person name="Noordeloos M.E."/>
            <person name="Ohm R.A."/>
            <person name="Ortiz-Santana B."/>
            <person name="Ovrebo C."/>
            <person name="Racz N."/>
            <person name="Riley R."/>
            <person name="Savchenko A."/>
            <person name="Shiryaev A."/>
            <person name="Soop K."/>
            <person name="Spirin V."/>
            <person name="Szebenyi C."/>
            <person name="Tomsovsky M."/>
            <person name="Tulloss R.E."/>
            <person name="Uehling J."/>
            <person name="Grigoriev I.V."/>
            <person name="Vagvolgyi C."/>
            <person name="Papp T."/>
            <person name="Martin F.M."/>
            <person name="Miettinen O."/>
            <person name="Hibbett D.S."/>
            <person name="Nagy L.G."/>
        </authorList>
    </citation>
    <scope>NUCLEOTIDE SEQUENCE [LARGE SCALE GENOMIC DNA]</scope>
    <source>
        <strain evidence="2 3">FP101781</strain>
    </source>
</reference>
<gene>
    <name evidence="2" type="ORF">FA13DRAFT_1799222</name>
</gene>
<protein>
    <recommendedName>
        <fullName evidence="1">Fungal-type protein kinase domain-containing protein</fullName>
    </recommendedName>
</protein>
<feature type="domain" description="Fungal-type protein kinase" evidence="1">
    <location>
        <begin position="217"/>
        <end position="357"/>
    </location>
</feature>
<dbReference type="Gene3D" id="1.10.510.10">
    <property type="entry name" value="Transferase(Phosphotransferase) domain 1"/>
    <property type="match status" value="1"/>
</dbReference>
<dbReference type="SUPFAM" id="SSF56112">
    <property type="entry name" value="Protein kinase-like (PK-like)"/>
    <property type="match status" value="1"/>
</dbReference>
<name>A0A4Y7SK16_COPMI</name>
<dbReference type="EMBL" id="QPFP01000097">
    <property type="protein sequence ID" value="TEB22111.1"/>
    <property type="molecule type" value="Genomic_DNA"/>
</dbReference>
<accession>A0A4Y7SK16</accession>